<keyword evidence="4" id="KW-1185">Reference proteome</keyword>
<evidence type="ECO:0000313" key="4">
    <source>
        <dbReference type="Proteomes" id="UP001497453"/>
    </source>
</evidence>
<dbReference type="Proteomes" id="UP001497453">
    <property type="component" value="Chromosome 4"/>
</dbReference>
<name>A0ABP1DKI2_9APHY</name>
<feature type="region of interest" description="Disordered" evidence="1">
    <location>
        <begin position="353"/>
        <end position="380"/>
    </location>
</feature>
<gene>
    <name evidence="3" type="ORF">GFSPODELE1_LOCUS6502</name>
</gene>
<dbReference type="InterPro" id="IPR000719">
    <property type="entry name" value="Prot_kinase_dom"/>
</dbReference>
<dbReference type="SUPFAM" id="SSF56112">
    <property type="entry name" value="Protein kinase-like (PK-like)"/>
    <property type="match status" value="1"/>
</dbReference>
<dbReference type="SMART" id="SM00220">
    <property type="entry name" value="S_TKc"/>
    <property type="match status" value="1"/>
</dbReference>
<dbReference type="EMBL" id="OZ037947">
    <property type="protein sequence ID" value="CAL1707719.1"/>
    <property type="molecule type" value="Genomic_DNA"/>
</dbReference>
<protein>
    <recommendedName>
        <fullName evidence="2">Protein kinase domain-containing protein</fullName>
    </recommendedName>
</protein>
<dbReference type="InterPro" id="IPR011009">
    <property type="entry name" value="Kinase-like_dom_sf"/>
</dbReference>
<dbReference type="PROSITE" id="PS50011">
    <property type="entry name" value="PROTEIN_KINASE_DOM"/>
    <property type="match status" value="1"/>
</dbReference>
<evidence type="ECO:0000256" key="1">
    <source>
        <dbReference type="SAM" id="MobiDB-lite"/>
    </source>
</evidence>
<organism evidence="3 4">
    <name type="scientific">Somion occarium</name>
    <dbReference type="NCBI Taxonomy" id="3059160"/>
    <lineage>
        <taxon>Eukaryota</taxon>
        <taxon>Fungi</taxon>
        <taxon>Dikarya</taxon>
        <taxon>Basidiomycota</taxon>
        <taxon>Agaricomycotina</taxon>
        <taxon>Agaricomycetes</taxon>
        <taxon>Polyporales</taxon>
        <taxon>Cerrenaceae</taxon>
        <taxon>Somion</taxon>
    </lineage>
</organism>
<dbReference type="Gene3D" id="1.10.510.10">
    <property type="entry name" value="Transferase(Phosphotransferase) domain 1"/>
    <property type="match status" value="1"/>
</dbReference>
<accession>A0ABP1DKI2</accession>
<sequence length="380" mass="44246">MRATLPVSEQFWRDHWLWLKERGYTLRPRYGPDWVPSWERDKRKRQCNCEDDVVPSSQHILDARNSKGDLVALKRINLATHPSEGVIARYFSSNNRKDNQNNHCVPLLDVLHVPEDDKQDDTPIILVMPFLRSYKDPNFVTVGEAVDFLRQVIQGLHYMHHNRVAHRHVVSKNFMMDPKPLYLDMFHPMDPSKTYDFTHQVKHRSRTAHPTKYYIVDLGDAREYSANSDKLCETALPREKSSAPEHHVPEQTPYDPFATDVYDLGDMFRSDFLDQSSSFEFLRPLISDMTKANASERPVMSEVDRRFEILQRHLSADELRSRVTRRNESIFSSVCRGIRHLYRRMKLAGLQPVPTLPAPSSQIRNGFRPDHSDSLPSSPT</sequence>
<evidence type="ECO:0000313" key="3">
    <source>
        <dbReference type="EMBL" id="CAL1707719.1"/>
    </source>
</evidence>
<reference evidence="4" key="1">
    <citation type="submission" date="2024-04" db="EMBL/GenBank/DDBJ databases">
        <authorList>
            <person name="Shaw F."/>
            <person name="Minotto A."/>
        </authorList>
    </citation>
    <scope>NUCLEOTIDE SEQUENCE [LARGE SCALE GENOMIC DNA]</scope>
</reference>
<evidence type="ECO:0000259" key="2">
    <source>
        <dbReference type="PROSITE" id="PS50011"/>
    </source>
</evidence>
<proteinExistence type="predicted"/>
<feature type="domain" description="Protein kinase" evidence="2">
    <location>
        <begin position="24"/>
        <end position="380"/>
    </location>
</feature>